<evidence type="ECO:0000313" key="2">
    <source>
        <dbReference type="Proteomes" id="UP000634308"/>
    </source>
</evidence>
<proteinExistence type="predicted"/>
<evidence type="ECO:0000313" key="1">
    <source>
        <dbReference type="EMBL" id="GGR58349.1"/>
    </source>
</evidence>
<sequence>MVPQAARARVRARAAGISRAFMAVLLGVPWAMGQGRAGHRNAVWVGVVAARLRCCQELPMSIVVALHADQWGA</sequence>
<gene>
    <name evidence="1" type="ORF">GCM10008959_20150</name>
</gene>
<organism evidence="1 2">
    <name type="scientific">Deinococcus seoulensis</name>
    <dbReference type="NCBI Taxonomy" id="1837379"/>
    <lineage>
        <taxon>Bacteria</taxon>
        <taxon>Thermotogati</taxon>
        <taxon>Deinococcota</taxon>
        <taxon>Deinococci</taxon>
        <taxon>Deinococcales</taxon>
        <taxon>Deinococcaceae</taxon>
        <taxon>Deinococcus</taxon>
    </lineage>
</organism>
<protein>
    <submittedName>
        <fullName evidence="1">Uncharacterized protein</fullName>
    </submittedName>
</protein>
<dbReference type="Proteomes" id="UP000634308">
    <property type="component" value="Unassembled WGS sequence"/>
</dbReference>
<comment type="caution">
    <text evidence="1">The sequence shown here is derived from an EMBL/GenBank/DDBJ whole genome shotgun (WGS) entry which is preliminary data.</text>
</comment>
<keyword evidence="2" id="KW-1185">Reference proteome</keyword>
<dbReference type="EMBL" id="BMQM01000011">
    <property type="protein sequence ID" value="GGR58349.1"/>
    <property type="molecule type" value="Genomic_DNA"/>
</dbReference>
<reference evidence="2" key="1">
    <citation type="journal article" date="2019" name="Int. J. Syst. Evol. Microbiol.">
        <title>The Global Catalogue of Microorganisms (GCM) 10K type strain sequencing project: providing services to taxonomists for standard genome sequencing and annotation.</title>
        <authorList>
            <consortium name="The Broad Institute Genomics Platform"/>
            <consortium name="The Broad Institute Genome Sequencing Center for Infectious Disease"/>
            <person name="Wu L."/>
            <person name="Ma J."/>
        </authorList>
    </citation>
    <scope>NUCLEOTIDE SEQUENCE [LARGE SCALE GENOMIC DNA]</scope>
    <source>
        <strain evidence="2">JCM 31404</strain>
    </source>
</reference>
<name>A0ABQ2RV32_9DEIO</name>
<accession>A0ABQ2RV32</accession>